<sequence length="1038" mass="111253">MSLQTCVRKICGLASRVEERGRSAGGTLVSVQSDLVEDLRDAAMMLCKDYSRDKAPDLVEQLSLHEPQFWLQMLIIHSWALRDIKTLQRLSESSAWSLERKASWEKICICVCLFPRLVHASGVLFPPSEQGKRLMCAILGSDLMACYAAVFATISHVPRTKLYESLNMVSCLLMVTSQVGHVAGGRDTVDESALVAGTPVLFMPLTPALYRDWLRALSESYMMEHAVKAIFHMEASAQAALTELSCPTDVSRWRLAEMNMHLMGVINSTVEPHLNQPILSLSPRPLANTGGTANPTVRGTVRLLRRLLSGTCLQFWMGKQLLENRLMLTGGEGTTHGLHAPILLPAPLKPTSEIPPILVAPRVQQFMNACITVWQITVSGPRPPTPVISLGRALPADFWTTLSLPASMPYGAVNVYDMSYEALWCVAQRLPELERAGVVDPGAIANTLRLACRLILELQPGDTVERLPGLWRAITHLTPSMCVLSLHLSDSVYRIILTLFQMVLPEEVGLAVQPGAAAAGGADPAGCLYSLRCALEARFLPALELAFRRLATRRPPDVKECAKMAHTILRVSGVWPAILAHGSEKEVASLIATLRKVARVLLDPAATRIGPLVAGGAAGDGAAECLLALLEQTAAVVLQPWNMPAPPARAAGSNARSTNSSRRRQGGAAAGGSSSGGDGVLLAQAKRKLVEYNNSLDVLKGNNLTVDWLVQAGGQLLAGSQSAVQQRLLAVYAMVQWLPPVLSSLSPATDAGRAASKYVLMAAQQLLKLCDEVMDDGPLPPLHFQRFQSWQRFLLEQLQVMPYLARVFSLSDRALRDFPELAPAALDLLEVLTVSLQWDVAQCVVLVGDAAAAGTSARKGSAKGGGKGSGKPVAVSGRGSAPPESAAGSSAAGGRAGRVTVTLEEAFLLRYGRKSLRAALQAMQPLQREGIASAGPSVLPKLAALPQVSALLEEMVTKHDLDRLPSLPSPAEAESAVAAAGVKHCFNAHCNVMDGAPQESEVSWKRCARCKVACYCCSGCQRAHWDAGHKKECAPVSG</sequence>
<dbReference type="InterPro" id="IPR039606">
    <property type="entry name" value="Phytol/farnesol_kinase"/>
</dbReference>
<evidence type="ECO:0000256" key="11">
    <source>
        <dbReference type="ARBA" id="ARBA00022946"/>
    </source>
</evidence>
<keyword evidence="9" id="KW-0418">Kinase</keyword>
<evidence type="ECO:0000256" key="17">
    <source>
        <dbReference type="PROSITE-ProRule" id="PRU00134"/>
    </source>
</evidence>
<dbReference type="Pfam" id="PF01753">
    <property type="entry name" value="zf-MYND"/>
    <property type="match status" value="1"/>
</dbReference>
<feature type="region of interest" description="Disordered" evidence="18">
    <location>
        <begin position="647"/>
        <end position="676"/>
    </location>
</feature>
<evidence type="ECO:0000256" key="4">
    <source>
        <dbReference type="ARBA" id="ARBA00022640"/>
    </source>
</evidence>
<evidence type="ECO:0000313" key="20">
    <source>
        <dbReference type="EMBL" id="GLC53197.1"/>
    </source>
</evidence>
<comment type="catalytic activity">
    <reaction evidence="16">
        <text>phytol + CTP = phytyl phosphate + CDP + H(+)</text>
        <dbReference type="Rhea" id="RHEA:38055"/>
        <dbReference type="ChEBI" id="CHEBI:15378"/>
        <dbReference type="ChEBI" id="CHEBI:17327"/>
        <dbReference type="ChEBI" id="CHEBI:37563"/>
        <dbReference type="ChEBI" id="CHEBI:58069"/>
        <dbReference type="ChEBI" id="CHEBI:75483"/>
        <dbReference type="EC" id="2.7.1.182"/>
    </reaction>
</comment>
<evidence type="ECO:0000256" key="12">
    <source>
        <dbReference type="ARBA" id="ARBA00022989"/>
    </source>
</evidence>
<dbReference type="PROSITE" id="PS50865">
    <property type="entry name" value="ZF_MYND_2"/>
    <property type="match status" value="1"/>
</dbReference>
<keyword evidence="10" id="KW-0862">Zinc</keyword>
<evidence type="ECO:0000256" key="15">
    <source>
        <dbReference type="ARBA" id="ARBA00039024"/>
    </source>
</evidence>
<dbReference type="GO" id="GO:0016020">
    <property type="term" value="C:membrane"/>
    <property type="evidence" value="ECO:0007669"/>
    <property type="project" value="UniProtKB-SubCell"/>
</dbReference>
<keyword evidence="12" id="KW-1133">Transmembrane helix</keyword>
<dbReference type="Gene3D" id="6.10.140.2220">
    <property type="match status" value="1"/>
</dbReference>
<dbReference type="GO" id="GO:0010276">
    <property type="term" value="F:phytol kinase activity"/>
    <property type="evidence" value="ECO:0007669"/>
    <property type="project" value="UniProtKB-EC"/>
</dbReference>
<name>A0A9W6BKE2_9CHLO</name>
<evidence type="ECO:0000256" key="10">
    <source>
        <dbReference type="ARBA" id="ARBA00022833"/>
    </source>
</evidence>
<proteinExistence type="inferred from homology"/>
<keyword evidence="7" id="KW-0479">Metal-binding</keyword>
<dbReference type="AlphaFoldDB" id="A0A9W6BKE2"/>
<dbReference type="PANTHER" id="PTHR32523">
    <property type="entry name" value="PHYTOL KINASE 1, CHLOROPLASTIC"/>
    <property type="match status" value="1"/>
</dbReference>
<keyword evidence="6" id="KW-0812">Transmembrane</keyword>
<keyword evidence="21" id="KW-1185">Reference proteome</keyword>
<keyword evidence="4" id="KW-0934">Plastid</keyword>
<dbReference type="EMBL" id="BRXU01000007">
    <property type="protein sequence ID" value="GLC53197.1"/>
    <property type="molecule type" value="Genomic_DNA"/>
</dbReference>
<evidence type="ECO:0000256" key="18">
    <source>
        <dbReference type="SAM" id="MobiDB-lite"/>
    </source>
</evidence>
<dbReference type="SUPFAM" id="SSF144232">
    <property type="entry name" value="HIT/MYND zinc finger-like"/>
    <property type="match status" value="1"/>
</dbReference>
<dbReference type="EC" id="2.7.1.182" evidence="15"/>
<evidence type="ECO:0000256" key="1">
    <source>
        <dbReference type="ARBA" id="ARBA00004508"/>
    </source>
</evidence>
<dbReference type="GO" id="GO:0009507">
    <property type="term" value="C:chloroplast"/>
    <property type="evidence" value="ECO:0007669"/>
    <property type="project" value="UniProtKB-SubCell"/>
</dbReference>
<keyword evidence="11" id="KW-0809">Transit peptide</keyword>
<dbReference type="OrthoDB" id="538912at2759"/>
<evidence type="ECO:0000256" key="5">
    <source>
        <dbReference type="ARBA" id="ARBA00022679"/>
    </source>
</evidence>
<dbReference type="InterPro" id="IPR002893">
    <property type="entry name" value="Znf_MYND"/>
</dbReference>
<dbReference type="PANTHER" id="PTHR32523:SF8">
    <property type="entry name" value="DOLICHOL KINASE"/>
    <property type="match status" value="1"/>
</dbReference>
<gene>
    <name evidence="20" type="primary">PLEST008780</name>
    <name evidence="20" type="ORF">PLESTB_000718700</name>
</gene>
<comment type="similarity">
    <text evidence="2">Belongs to the polyprenol kinase family.</text>
</comment>
<keyword evidence="5" id="KW-0808">Transferase</keyword>
<evidence type="ECO:0000256" key="3">
    <source>
        <dbReference type="ARBA" id="ARBA00022528"/>
    </source>
</evidence>
<evidence type="ECO:0000313" key="21">
    <source>
        <dbReference type="Proteomes" id="UP001165080"/>
    </source>
</evidence>
<comment type="caution">
    <text evidence="20">The sequence shown here is derived from an EMBL/GenBank/DDBJ whole genome shotgun (WGS) entry which is preliminary data.</text>
</comment>
<reference evidence="20 21" key="1">
    <citation type="journal article" date="2023" name="Commun. Biol.">
        <title>Reorganization of the ancestral sex-determining regions during the evolution of trioecy in Pleodorina starrii.</title>
        <authorList>
            <person name="Takahashi K."/>
            <person name="Suzuki S."/>
            <person name="Kawai-Toyooka H."/>
            <person name="Yamamoto K."/>
            <person name="Hamaji T."/>
            <person name="Ootsuki R."/>
            <person name="Yamaguchi H."/>
            <person name="Kawachi M."/>
            <person name="Higashiyama T."/>
            <person name="Nozaki H."/>
        </authorList>
    </citation>
    <scope>NUCLEOTIDE SEQUENCE [LARGE SCALE GENOMIC DNA]</scope>
    <source>
        <strain evidence="20 21">NIES-4479</strain>
    </source>
</reference>
<organism evidence="20 21">
    <name type="scientific">Pleodorina starrii</name>
    <dbReference type="NCBI Taxonomy" id="330485"/>
    <lineage>
        <taxon>Eukaryota</taxon>
        <taxon>Viridiplantae</taxon>
        <taxon>Chlorophyta</taxon>
        <taxon>core chlorophytes</taxon>
        <taxon>Chlorophyceae</taxon>
        <taxon>CS clade</taxon>
        <taxon>Chlamydomonadales</taxon>
        <taxon>Volvocaceae</taxon>
        <taxon>Pleodorina</taxon>
    </lineage>
</organism>
<evidence type="ECO:0000256" key="14">
    <source>
        <dbReference type="ARBA" id="ARBA00024015"/>
    </source>
</evidence>
<feature type="region of interest" description="Disordered" evidence="18">
    <location>
        <begin position="856"/>
        <end position="894"/>
    </location>
</feature>
<evidence type="ECO:0000256" key="6">
    <source>
        <dbReference type="ARBA" id="ARBA00022692"/>
    </source>
</evidence>
<keyword evidence="8 17" id="KW-0863">Zinc-finger</keyword>
<evidence type="ECO:0000256" key="13">
    <source>
        <dbReference type="ARBA" id="ARBA00023136"/>
    </source>
</evidence>
<evidence type="ECO:0000256" key="2">
    <source>
        <dbReference type="ARBA" id="ARBA00010794"/>
    </source>
</evidence>
<evidence type="ECO:0000256" key="7">
    <source>
        <dbReference type="ARBA" id="ARBA00022723"/>
    </source>
</evidence>
<feature type="domain" description="MYND-type" evidence="19">
    <location>
        <begin position="987"/>
        <end position="1033"/>
    </location>
</feature>
<comment type="pathway">
    <text evidence="14">Cofactor biosynthesis; tocopherol biosynthesis.</text>
</comment>
<evidence type="ECO:0000256" key="16">
    <source>
        <dbReference type="ARBA" id="ARBA00048889"/>
    </source>
</evidence>
<keyword evidence="13" id="KW-0472">Membrane</keyword>
<dbReference type="GO" id="GO:0008270">
    <property type="term" value="F:zinc ion binding"/>
    <property type="evidence" value="ECO:0007669"/>
    <property type="project" value="UniProtKB-KW"/>
</dbReference>
<evidence type="ECO:0000259" key="19">
    <source>
        <dbReference type="PROSITE" id="PS50865"/>
    </source>
</evidence>
<feature type="compositionally biased region" description="Low complexity" evidence="18">
    <location>
        <begin position="870"/>
        <end position="893"/>
    </location>
</feature>
<feature type="compositionally biased region" description="Low complexity" evidence="18">
    <location>
        <begin position="648"/>
        <end position="660"/>
    </location>
</feature>
<evidence type="ECO:0000256" key="9">
    <source>
        <dbReference type="ARBA" id="ARBA00022777"/>
    </source>
</evidence>
<comment type="subcellular location">
    <subcellularLocation>
        <location evidence="1">Plastid</location>
        <location evidence="1">Chloroplast membrane</location>
        <topology evidence="1">Multi-pass membrane protein</topology>
    </subcellularLocation>
</comment>
<accession>A0A9W6BKE2</accession>
<evidence type="ECO:0000256" key="8">
    <source>
        <dbReference type="ARBA" id="ARBA00022771"/>
    </source>
</evidence>
<protein>
    <recommendedName>
        <fullName evidence="15">phytol kinase</fullName>
        <ecNumber evidence="15">2.7.1.182</ecNumber>
    </recommendedName>
</protein>
<keyword evidence="3" id="KW-0150">Chloroplast</keyword>
<dbReference type="Proteomes" id="UP001165080">
    <property type="component" value="Unassembled WGS sequence"/>
</dbReference>